<reference evidence="1 2" key="1">
    <citation type="submission" date="2017-11" db="EMBL/GenBank/DDBJ databases">
        <authorList>
            <person name="Han C.G."/>
        </authorList>
    </citation>
    <scope>NUCLEOTIDE SEQUENCE [LARGE SCALE GENOMIC DNA]</scope>
    <source>
        <strain evidence="1">CFBP6411</strain>
    </source>
</reference>
<accession>A0A2K4WL44</accession>
<organism evidence="1 2">
    <name type="scientific">Pseudomonas syringae group genomosp. 3</name>
    <dbReference type="NCBI Taxonomy" id="251701"/>
    <lineage>
        <taxon>Bacteria</taxon>
        <taxon>Pseudomonadati</taxon>
        <taxon>Pseudomonadota</taxon>
        <taxon>Gammaproteobacteria</taxon>
        <taxon>Pseudomonadales</taxon>
        <taxon>Pseudomonadaceae</taxon>
        <taxon>Pseudomonas</taxon>
    </lineage>
</organism>
<evidence type="ECO:0000313" key="2">
    <source>
        <dbReference type="Proteomes" id="UP000238093"/>
    </source>
</evidence>
<evidence type="ECO:0000313" key="1">
    <source>
        <dbReference type="EMBL" id="SOS36622.1"/>
    </source>
</evidence>
<sequence>MLDGFYFLQIFQLHRSAEGESGDEAVHFIVFEWAETFQRWFE</sequence>
<dbReference type="Proteomes" id="UP000238093">
    <property type="component" value="Chromosome I"/>
</dbReference>
<protein>
    <submittedName>
        <fullName evidence="1">Uncharacterized protein</fullName>
    </submittedName>
</protein>
<proteinExistence type="predicted"/>
<gene>
    <name evidence="1" type="ORF">CFBP6411_05265</name>
</gene>
<dbReference type="EMBL" id="LT963408">
    <property type="protein sequence ID" value="SOS36622.1"/>
    <property type="molecule type" value="Genomic_DNA"/>
</dbReference>
<name>A0A2K4WL44_9PSED</name>
<dbReference type="AlphaFoldDB" id="A0A2K4WL44"/>